<keyword evidence="1" id="KW-0812">Transmembrane</keyword>
<dbReference type="KEGG" id="pwu:A8O14_03805"/>
<keyword evidence="1" id="KW-1133">Transmembrane helix</keyword>
<sequence>MGDYDDGNNSGGIIGTIISILILAAIWPYLLTIIGLCIAYMAAMAVLEWMAQNPFTVVLIVLGIAFFYAIFHYRLIPKAWRWMIEQLKPQAVELNLRQHDLADRKFIPSTNLYCYWCTKKLGIKAWEKSGKYYCDDCHTKQLVDP</sequence>
<keyword evidence="1" id="KW-0472">Membrane</keyword>
<dbReference type="OrthoDB" id="9131711at2"/>
<protein>
    <submittedName>
        <fullName evidence="2">Uncharacterized protein</fullName>
    </submittedName>
</protein>
<evidence type="ECO:0000313" key="2">
    <source>
        <dbReference type="EMBL" id="ANI99296.1"/>
    </source>
</evidence>
<accession>A0A191UEH4</accession>
<evidence type="ECO:0000313" key="3">
    <source>
        <dbReference type="Proteomes" id="UP000078463"/>
    </source>
</evidence>
<proteinExistence type="predicted"/>
<feature type="transmembrane region" description="Helical" evidence="1">
    <location>
        <begin position="12"/>
        <end position="43"/>
    </location>
</feature>
<evidence type="ECO:0000256" key="1">
    <source>
        <dbReference type="SAM" id="Phobius"/>
    </source>
</evidence>
<dbReference type="EMBL" id="CP015922">
    <property type="protein sequence ID" value="ANI99296.1"/>
    <property type="molecule type" value="Genomic_DNA"/>
</dbReference>
<reference evidence="3" key="1">
    <citation type="submission" date="2016-05" db="EMBL/GenBank/DDBJ databases">
        <title>Polynucleobacter sp. QLW-P1FAT50C-4 genome.</title>
        <authorList>
            <person name="Hahn M.W."/>
        </authorList>
    </citation>
    <scope>NUCLEOTIDE SEQUENCE [LARGE SCALE GENOMIC DNA]</scope>
    <source>
        <strain evidence="3">QLW-P1FAT50C-4</strain>
    </source>
</reference>
<dbReference type="Proteomes" id="UP000078463">
    <property type="component" value="Chromosome"/>
</dbReference>
<dbReference type="STRING" id="1743168.A8O14_03805"/>
<name>A0A191UEH4_9BURK</name>
<organism evidence="2 3">
    <name type="scientific">Polynucleobacter wuianus</name>
    <dbReference type="NCBI Taxonomy" id="1743168"/>
    <lineage>
        <taxon>Bacteria</taxon>
        <taxon>Pseudomonadati</taxon>
        <taxon>Pseudomonadota</taxon>
        <taxon>Betaproteobacteria</taxon>
        <taxon>Burkholderiales</taxon>
        <taxon>Burkholderiaceae</taxon>
        <taxon>Polynucleobacter</taxon>
    </lineage>
</organism>
<gene>
    <name evidence="2" type="ORF">A8O14_03805</name>
</gene>
<keyword evidence="3" id="KW-1185">Reference proteome</keyword>
<dbReference type="RefSeq" id="WP_068948300.1">
    <property type="nucleotide sequence ID" value="NZ_CP015922.1"/>
</dbReference>
<dbReference type="AlphaFoldDB" id="A0A191UEH4"/>
<feature type="transmembrane region" description="Helical" evidence="1">
    <location>
        <begin position="55"/>
        <end position="76"/>
    </location>
</feature>